<name>A0A366I206_9FIRM</name>
<evidence type="ECO:0000313" key="4">
    <source>
        <dbReference type="Proteomes" id="UP000253490"/>
    </source>
</evidence>
<evidence type="ECO:0000256" key="1">
    <source>
        <dbReference type="SAM" id="Phobius"/>
    </source>
</evidence>
<dbReference type="InterPro" id="IPR000572">
    <property type="entry name" value="OxRdtase_Mopterin-bd_dom"/>
</dbReference>
<keyword evidence="1" id="KW-1133">Transmembrane helix</keyword>
<feature type="domain" description="Oxidoreductase molybdopterin-binding" evidence="2">
    <location>
        <begin position="77"/>
        <end position="169"/>
    </location>
</feature>
<dbReference type="SUPFAM" id="SSF56524">
    <property type="entry name" value="Oxidoreductase molybdopterin-binding domain"/>
    <property type="match status" value="1"/>
</dbReference>
<dbReference type="AlphaFoldDB" id="A0A366I206"/>
<gene>
    <name evidence="3" type="ORF">DES36_11827</name>
</gene>
<keyword evidence="1" id="KW-0812">Transmembrane</keyword>
<keyword evidence="1" id="KW-0472">Membrane</keyword>
<organism evidence="3 4">
    <name type="scientific">Alkalibaculum bacchi</name>
    <dbReference type="NCBI Taxonomy" id="645887"/>
    <lineage>
        <taxon>Bacteria</taxon>
        <taxon>Bacillati</taxon>
        <taxon>Bacillota</taxon>
        <taxon>Clostridia</taxon>
        <taxon>Eubacteriales</taxon>
        <taxon>Eubacteriaceae</taxon>
        <taxon>Alkalibaculum</taxon>
    </lineage>
</organism>
<evidence type="ECO:0000313" key="3">
    <source>
        <dbReference type="EMBL" id="RBP59676.1"/>
    </source>
</evidence>
<dbReference type="Proteomes" id="UP000253490">
    <property type="component" value="Unassembled WGS sequence"/>
</dbReference>
<comment type="caution">
    <text evidence="3">The sequence shown here is derived from an EMBL/GenBank/DDBJ whole genome shotgun (WGS) entry which is preliminary data.</text>
</comment>
<keyword evidence="4" id="KW-1185">Reference proteome</keyword>
<dbReference type="RefSeq" id="WP_113921460.1">
    <property type="nucleotide sequence ID" value="NZ_QNRX01000018.1"/>
</dbReference>
<sequence length="170" mass="19231">MNKKSIGIIMLILIAIIAIFALVNRGLIKNSQEAHANAEVLITGDNVEDKFTYDQIIKLGEEEFTAIFDSSNTDPEEHKYTGIPLKNLIEEAEIRLEDKQQVNIRAIDGYTVALKPDEVLEDENVYLAYKQDGEPIKSKEEGGSGPYQVIIRKDAFSQRWCKFVAEIEIK</sequence>
<proteinExistence type="predicted"/>
<accession>A0A366I206</accession>
<feature type="transmembrane region" description="Helical" evidence="1">
    <location>
        <begin position="6"/>
        <end position="23"/>
    </location>
</feature>
<dbReference type="Gene3D" id="3.90.420.10">
    <property type="entry name" value="Oxidoreductase, molybdopterin-binding domain"/>
    <property type="match status" value="1"/>
</dbReference>
<dbReference type="Pfam" id="PF00174">
    <property type="entry name" value="Oxidored_molyb"/>
    <property type="match status" value="1"/>
</dbReference>
<dbReference type="InterPro" id="IPR036374">
    <property type="entry name" value="OxRdtase_Mopterin-bd_sf"/>
</dbReference>
<dbReference type="EMBL" id="QNRX01000018">
    <property type="protein sequence ID" value="RBP59676.1"/>
    <property type="molecule type" value="Genomic_DNA"/>
</dbReference>
<evidence type="ECO:0000259" key="2">
    <source>
        <dbReference type="Pfam" id="PF00174"/>
    </source>
</evidence>
<dbReference type="OrthoDB" id="1708196at2"/>
<reference evidence="3 4" key="1">
    <citation type="submission" date="2018-06" db="EMBL/GenBank/DDBJ databases">
        <title>Genomic Encyclopedia of Type Strains, Phase IV (KMG-IV): sequencing the most valuable type-strain genomes for metagenomic binning, comparative biology and taxonomic classification.</title>
        <authorList>
            <person name="Goeker M."/>
        </authorList>
    </citation>
    <scope>NUCLEOTIDE SEQUENCE [LARGE SCALE GENOMIC DNA]</scope>
    <source>
        <strain evidence="3 4">DSM 22112</strain>
    </source>
</reference>
<protein>
    <submittedName>
        <fullName evidence="3">Molybdopterin-dependent oxidoreductase-like protein</fullName>
    </submittedName>
</protein>